<accession>A0A8C5AU53</accession>
<evidence type="ECO:0000256" key="1">
    <source>
        <dbReference type="ARBA" id="ARBA00004245"/>
    </source>
</evidence>
<dbReference type="Pfam" id="PF00373">
    <property type="entry name" value="FERM_M"/>
    <property type="match status" value="1"/>
</dbReference>
<keyword evidence="5" id="KW-0206">Cytoskeleton</keyword>
<feature type="domain" description="FERM" evidence="7">
    <location>
        <begin position="93"/>
        <end position="374"/>
    </location>
</feature>
<feature type="compositionally biased region" description="Basic and acidic residues" evidence="6">
    <location>
        <begin position="504"/>
        <end position="516"/>
    </location>
</feature>
<dbReference type="SUPFAM" id="SSF54236">
    <property type="entry name" value="Ubiquitin-like"/>
    <property type="match status" value="1"/>
</dbReference>
<dbReference type="SUPFAM" id="SSF50729">
    <property type="entry name" value="PH domain-like"/>
    <property type="match status" value="1"/>
</dbReference>
<dbReference type="InterPro" id="IPR007477">
    <property type="entry name" value="SAB_dom"/>
</dbReference>
<dbReference type="CDD" id="cd14473">
    <property type="entry name" value="FERM_B-lobe"/>
    <property type="match status" value="1"/>
</dbReference>
<dbReference type="PROSITE" id="PS50057">
    <property type="entry name" value="FERM_3"/>
    <property type="match status" value="1"/>
</dbReference>
<dbReference type="CDD" id="cd13184">
    <property type="entry name" value="FERM_C_4_1_family"/>
    <property type="match status" value="1"/>
</dbReference>
<dbReference type="InterPro" id="IPR019749">
    <property type="entry name" value="Band_41_domain"/>
</dbReference>
<dbReference type="PANTHER" id="PTHR23280:SF24">
    <property type="entry name" value="BAND 4.1-LIKE PROTEIN 1"/>
    <property type="match status" value="1"/>
</dbReference>
<dbReference type="InterPro" id="IPR000798">
    <property type="entry name" value="Ez/rad/moesin-like"/>
</dbReference>
<dbReference type="GO" id="GO:0003779">
    <property type="term" value="F:actin binding"/>
    <property type="evidence" value="ECO:0007669"/>
    <property type="project" value="UniProtKB-KW"/>
</dbReference>
<dbReference type="PRINTS" id="PR00935">
    <property type="entry name" value="BAND41"/>
</dbReference>
<protein>
    <submittedName>
        <fullName evidence="8">Band 4.1-like protein 1</fullName>
    </submittedName>
</protein>
<evidence type="ECO:0000256" key="5">
    <source>
        <dbReference type="ARBA" id="ARBA00023212"/>
    </source>
</evidence>
<dbReference type="Gene3D" id="3.10.20.90">
    <property type="entry name" value="Phosphatidylinositol 3-kinase Catalytic Subunit, Chain A, domain 1"/>
    <property type="match status" value="1"/>
</dbReference>
<dbReference type="GO" id="GO:0005886">
    <property type="term" value="C:plasma membrane"/>
    <property type="evidence" value="ECO:0007669"/>
    <property type="project" value="TreeGrafter"/>
</dbReference>
<keyword evidence="4" id="KW-0009">Actin-binding</keyword>
<dbReference type="GO" id="GO:0005856">
    <property type="term" value="C:cytoskeleton"/>
    <property type="evidence" value="ECO:0007669"/>
    <property type="project" value="UniProtKB-SubCell"/>
</dbReference>
<keyword evidence="3" id="KW-0597">Phosphoprotein</keyword>
<dbReference type="InterPro" id="IPR035963">
    <property type="entry name" value="FERM_2"/>
</dbReference>
<dbReference type="Pfam" id="PF08736">
    <property type="entry name" value="FA"/>
    <property type="match status" value="1"/>
</dbReference>
<dbReference type="InterPro" id="IPR019747">
    <property type="entry name" value="FERM_CS"/>
</dbReference>
<dbReference type="Proteomes" id="UP000694546">
    <property type="component" value="Chromosome 13"/>
</dbReference>
<organism evidence="8 9">
    <name type="scientific">Gadus morhua</name>
    <name type="common">Atlantic cod</name>
    <dbReference type="NCBI Taxonomy" id="8049"/>
    <lineage>
        <taxon>Eukaryota</taxon>
        <taxon>Metazoa</taxon>
        <taxon>Chordata</taxon>
        <taxon>Craniata</taxon>
        <taxon>Vertebrata</taxon>
        <taxon>Euteleostomi</taxon>
        <taxon>Actinopterygii</taxon>
        <taxon>Neopterygii</taxon>
        <taxon>Teleostei</taxon>
        <taxon>Neoteleostei</taxon>
        <taxon>Acanthomorphata</taxon>
        <taxon>Zeiogadaria</taxon>
        <taxon>Gadariae</taxon>
        <taxon>Gadiformes</taxon>
        <taxon>Gadoidei</taxon>
        <taxon>Gadidae</taxon>
        <taxon>Gadus</taxon>
    </lineage>
</organism>
<dbReference type="InterPro" id="IPR029071">
    <property type="entry name" value="Ubiquitin-like_domsf"/>
</dbReference>
<proteinExistence type="predicted"/>
<dbReference type="PRINTS" id="PR00661">
    <property type="entry name" value="ERMFAMILY"/>
</dbReference>
<keyword evidence="2" id="KW-0963">Cytoplasm</keyword>
<dbReference type="Gene3D" id="1.20.80.10">
    <property type="match status" value="1"/>
</dbReference>
<dbReference type="InterPro" id="IPR018980">
    <property type="entry name" value="FERM_PH-like_C"/>
</dbReference>
<dbReference type="Pfam" id="PF09379">
    <property type="entry name" value="FERM_N"/>
    <property type="match status" value="1"/>
</dbReference>
<dbReference type="AlphaFoldDB" id="A0A8C5AU53"/>
<dbReference type="Gene3D" id="2.30.29.30">
    <property type="entry name" value="Pleckstrin-homology domain (PH domain)/Phosphotyrosine-binding domain (PTB)"/>
    <property type="match status" value="1"/>
</dbReference>
<dbReference type="PANTHER" id="PTHR23280">
    <property type="entry name" value="4.1 G PROTEIN"/>
    <property type="match status" value="1"/>
</dbReference>
<gene>
    <name evidence="8" type="primary">LOC115557557</name>
</gene>
<feature type="compositionally biased region" description="Polar residues" evidence="6">
    <location>
        <begin position="71"/>
        <end position="85"/>
    </location>
</feature>
<dbReference type="InterPro" id="IPR014847">
    <property type="entry name" value="FA"/>
</dbReference>
<dbReference type="InterPro" id="IPR000299">
    <property type="entry name" value="FERM_domain"/>
</dbReference>
<evidence type="ECO:0000256" key="2">
    <source>
        <dbReference type="ARBA" id="ARBA00022490"/>
    </source>
</evidence>
<comment type="subcellular location">
    <subcellularLocation>
        <location evidence="1">Cytoplasm</location>
        <location evidence="1">Cytoskeleton</location>
    </subcellularLocation>
</comment>
<feature type="region of interest" description="Disordered" evidence="6">
    <location>
        <begin position="660"/>
        <end position="682"/>
    </location>
</feature>
<feature type="compositionally biased region" description="Acidic residues" evidence="6">
    <location>
        <begin position="435"/>
        <end position="455"/>
    </location>
</feature>
<dbReference type="SMART" id="SM01196">
    <property type="entry name" value="FERM_C"/>
    <property type="match status" value="1"/>
</dbReference>
<reference evidence="8" key="1">
    <citation type="submission" date="2025-08" db="UniProtKB">
        <authorList>
            <consortium name="Ensembl"/>
        </authorList>
    </citation>
    <scope>IDENTIFICATION</scope>
</reference>
<evidence type="ECO:0000259" key="7">
    <source>
        <dbReference type="PROSITE" id="PS50057"/>
    </source>
</evidence>
<dbReference type="InterPro" id="IPR019748">
    <property type="entry name" value="FERM_central"/>
</dbReference>
<feature type="region of interest" description="Disordered" evidence="6">
    <location>
        <begin position="71"/>
        <end position="91"/>
    </location>
</feature>
<evidence type="ECO:0000256" key="6">
    <source>
        <dbReference type="SAM" id="MobiDB-lite"/>
    </source>
</evidence>
<dbReference type="GO" id="GO:0005198">
    <property type="term" value="F:structural molecule activity"/>
    <property type="evidence" value="ECO:0007669"/>
    <property type="project" value="InterPro"/>
</dbReference>
<dbReference type="PIRSF" id="PIRSF002304">
    <property type="entry name" value="Membrane_skeletal_4_1"/>
    <property type="match status" value="1"/>
</dbReference>
<evidence type="ECO:0000256" key="3">
    <source>
        <dbReference type="ARBA" id="ARBA00022553"/>
    </source>
</evidence>
<evidence type="ECO:0000256" key="4">
    <source>
        <dbReference type="ARBA" id="ARBA00023203"/>
    </source>
</evidence>
<feature type="compositionally biased region" description="Basic and acidic residues" evidence="6">
    <location>
        <begin position="458"/>
        <end position="473"/>
    </location>
</feature>
<sequence length="682" mass="77743">MANQVRPTPVVNDLCFVIKKNQRILMAICRYPENEWMHALQFEYSWNNNGLIKNNSQTLSYMDNISNYDMSDLTSPSRNPKSPTKGSKRHKMSPFKVTLLDSSVYEGEIEKHSRAQGLMDMVCEHLNLLEKDYFGLSYLDADTQKNWLDPSKEIKKQMRNTLWHFAFSVKFYPPDPSQLTEDITRYYLCLQLRDDMLSGRLPCSFVTHALLGSYAVQAELGDYDLDEHGSDYVSDFHFAPNQTRELEERVMELHRNYKGMTPAEAEINFLENAKKLSMYGVDLHHAKDSEGIDIMLGVCANGLLIYRDRLRINRFAWPKILKISYKRSNFYIKIRPGEYEQFESTIGFKLPNHRAAKKLWKVCIEHHTFFRLVSPEPPPKGFLVMGSKFRYSGRTQAQTRQASALIDRPAPHFDRSTSKRYLLSRSLDGGIPSVEEQETEMEPSLDQDQDEEEQEPASLEHDHDTGGEHTPSRKREIKFLDKSEDVLLKHQASINELKRALREPNSKLMAREKRLSETSSHGGTPERKAVSSRTHPPVHVAPKEAPHCYVYNTFMIEAIVSPLTVTADNVTSATTTQVTKTVKGGYSETRIEKRIIITGDDDVDQHQALAMAIQEAKQQHPDMLVTKAVVIRETESPTEDIKRSAEVCGSEQFCAERLHPWRGGGGGGGGGGVELNLSPRRT</sequence>
<dbReference type="Pfam" id="PF09380">
    <property type="entry name" value="FERM_C"/>
    <property type="match status" value="1"/>
</dbReference>
<feature type="compositionally biased region" description="Gly residues" evidence="6">
    <location>
        <begin position="662"/>
        <end position="673"/>
    </location>
</feature>
<dbReference type="InterPro" id="IPR011993">
    <property type="entry name" value="PH-like_dom_sf"/>
</dbReference>
<dbReference type="SMART" id="SM00295">
    <property type="entry name" value="B41"/>
    <property type="match status" value="1"/>
</dbReference>
<dbReference type="InterPro" id="IPR008379">
    <property type="entry name" value="Band_4.1_C"/>
</dbReference>
<dbReference type="InterPro" id="IPR014352">
    <property type="entry name" value="FERM/acyl-CoA-bd_prot_sf"/>
</dbReference>
<dbReference type="SMART" id="SM01195">
    <property type="entry name" value="FA"/>
    <property type="match status" value="1"/>
</dbReference>
<feature type="region of interest" description="Disordered" evidence="6">
    <location>
        <begin position="504"/>
        <end position="541"/>
    </location>
</feature>
<dbReference type="GO" id="GO:0030866">
    <property type="term" value="P:cortical actin cytoskeleton organization"/>
    <property type="evidence" value="ECO:0007669"/>
    <property type="project" value="InterPro"/>
</dbReference>
<dbReference type="Pfam" id="PF04382">
    <property type="entry name" value="SAB"/>
    <property type="match status" value="1"/>
</dbReference>
<dbReference type="PROSITE" id="PS00660">
    <property type="entry name" value="FERM_1"/>
    <property type="match status" value="1"/>
</dbReference>
<feature type="region of interest" description="Disordered" evidence="6">
    <location>
        <begin position="430"/>
        <end position="473"/>
    </location>
</feature>
<dbReference type="GeneTree" id="ENSGT00940000158442"/>
<dbReference type="GO" id="GO:0031032">
    <property type="term" value="P:actomyosin structure organization"/>
    <property type="evidence" value="ECO:0007669"/>
    <property type="project" value="TreeGrafter"/>
</dbReference>
<dbReference type="InterPro" id="IPR018979">
    <property type="entry name" value="FERM_N"/>
</dbReference>
<dbReference type="Pfam" id="PF05902">
    <property type="entry name" value="4_1_CTD"/>
    <property type="match status" value="1"/>
</dbReference>
<name>A0A8C5AU53_GADMO</name>
<dbReference type="Ensembl" id="ENSGMOT00000035304.1">
    <property type="protein sequence ID" value="ENSGMOP00000035558.1"/>
    <property type="gene ID" value="ENSGMOG00000006921.2"/>
</dbReference>
<keyword evidence="9" id="KW-1185">Reference proteome</keyword>
<evidence type="ECO:0000313" key="9">
    <source>
        <dbReference type="Proteomes" id="UP000694546"/>
    </source>
</evidence>
<dbReference type="SUPFAM" id="SSF47031">
    <property type="entry name" value="Second domain of FERM"/>
    <property type="match status" value="1"/>
</dbReference>
<reference evidence="8" key="2">
    <citation type="submission" date="2025-09" db="UniProtKB">
        <authorList>
            <consortium name="Ensembl"/>
        </authorList>
    </citation>
    <scope>IDENTIFICATION</scope>
</reference>
<dbReference type="PROSITE" id="PS00661">
    <property type="entry name" value="FERM_2"/>
    <property type="match status" value="1"/>
</dbReference>
<evidence type="ECO:0000313" key="8">
    <source>
        <dbReference type="Ensembl" id="ENSGMOP00000035558.1"/>
    </source>
</evidence>